<feature type="region of interest" description="Disordered" evidence="1">
    <location>
        <begin position="141"/>
        <end position="195"/>
    </location>
</feature>
<feature type="compositionally biased region" description="Polar residues" evidence="1">
    <location>
        <begin position="147"/>
        <end position="164"/>
    </location>
</feature>
<evidence type="ECO:0000256" key="1">
    <source>
        <dbReference type="SAM" id="MobiDB-lite"/>
    </source>
</evidence>
<proteinExistence type="predicted"/>
<evidence type="ECO:0000313" key="4">
    <source>
        <dbReference type="Proteomes" id="UP000308092"/>
    </source>
</evidence>
<dbReference type="EMBL" id="SOSA01000060">
    <property type="protein sequence ID" value="THC97897.1"/>
    <property type="molecule type" value="Genomic_DNA"/>
</dbReference>
<gene>
    <name evidence="3" type="ORF">EYZ11_002648</name>
</gene>
<feature type="domain" description="GBF1-like tetratricopeptide repeats" evidence="2">
    <location>
        <begin position="2"/>
        <end position="140"/>
    </location>
</feature>
<dbReference type="STRING" id="1220188.A0A4S3JSI8"/>
<protein>
    <recommendedName>
        <fullName evidence="2">GBF1-like tetratricopeptide repeats domain-containing protein</fullName>
    </recommendedName>
</protein>
<dbReference type="InterPro" id="IPR056604">
    <property type="entry name" value="GBF1-like_TPR"/>
</dbReference>
<accession>A0A4S3JSI8</accession>
<dbReference type="VEuPathDB" id="FungiDB:EYZ11_002648"/>
<sequence>MSSTDNKEWIAIFDQVLFPLVLRLLKPEVYHSDPLGMSETRVQAAILVCKIFLRYLDQLPNQNGMLELWLKILDVLDRMINSGQGDSLEEAIPESLKNILLVMADGGYLVPPSQDTTKELVWNETKKRLDRFLPDLFKEIFPEKPNEPSTPNSAVTSPSPSTQEHTNDQQSREDGTAPGTPEDAKNTNEQQGDDP</sequence>
<reference evidence="3 4" key="1">
    <citation type="submission" date="2019-03" db="EMBL/GenBank/DDBJ databases">
        <title>The genome sequence of a newly discovered highly antifungal drug resistant Aspergillus species, Aspergillus tanneri NIH 1004.</title>
        <authorList>
            <person name="Mounaud S."/>
            <person name="Singh I."/>
            <person name="Joardar V."/>
            <person name="Pakala S."/>
            <person name="Pakala S."/>
            <person name="Venepally P."/>
            <person name="Hoover J."/>
            <person name="Nierman W."/>
            <person name="Chung J."/>
            <person name="Losada L."/>
        </authorList>
    </citation>
    <scope>NUCLEOTIDE SEQUENCE [LARGE SCALE GENOMIC DNA]</scope>
    <source>
        <strain evidence="3 4">NIH1004</strain>
    </source>
</reference>
<organism evidence="3 4">
    <name type="scientific">Aspergillus tanneri</name>
    <dbReference type="NCBI Taxonomy" id="1220188"/>
    <lineage>
        <taxon>Eukaryota</taxon>
        <taxon>Fungi</taxon>
        <taxon>Dikarya</taxon>
        <taxon>Ascomycota</taxon>
        <taxon>Pezizomycotina</taxon>
        <taxon>Eurotiomycetes</taxon>
        <taxon>Eurotiomycetidae</taxon>
        <taxon>Eurotiales</taxon>
        <taxon>Aspergillaceae</taxon>
        <taxon>Aspergillus</taxon>
        <taxon>Aspergillus subgen. Circumdati</taxon>
    </lineage>
</organism>
<evidence type="ECO:0000313" key="3">
    <source>
        <dbReference type="EMBL" id="THC97897.1"/>
    </source>
</evidence>
<keyword evidence="4" id="KW-1185">Reference proteome</keyword>
<dbReference type="AlphaFoldDB" id="A0A4S3JSI8"/>
<comment type="caution">
    <text evidence="3">The sequence shown here is derived from an EMBL/GenBank/DDBJ whole genome shotgun (WGS) entry which is preliminary data.</text>
</comment>
<name>A0A4S3JSI8_9EURO</name>
<dbReference type="Pfam" id="PF23325">
    <property type="entry name" value="TPR_28"/>
    <property type="match status" value="1"/>
</dbReference>
<evidence type="ECO:0000259" key="2">
    <source>
        <dbReference type="Pfam" id="PF23325"/>
    </source>
</evidence>
<feature type="compositionally biased region" description="Basic and acidic residues" evidence="1">
    <location>
        <begin position="165"/>
        <end position="175"/>
    </location>
</feature>
<dbReference type="Proteomes" id="UP000308092">
    <property type="component" value="Unassembled WGS sequence"/>
</dbReference>